<dbReference type="GO" id="GO:0016757">
    <property type="term" value="F:glycosyltransferase activity"/>
    <property type="evidence" value="ECO:0007669"/>
    <property type="project" value="UniProtKB-KW"/>
</dbReference>
<reference evidence="3" key="1">
    <citation type="submission" date="2016-02" db="EMBL/GenBank/DDBJ databases">
        <title>Draft Genome Sequence of Sporotomaculum syntrophicum Strain FB, a Syntrophic Benzoate Degrader.</title>
        <authorList>
            <person name="Nobu M.K."/>
            <person name="Narihiro T."/>
            <person name="Qiu Y.-L."/>
            <person name="Ohashi A."/>
            <person name="Liu W.-T."/>
            <person name="Yuji S."/>
        </authorList>
    </citation>
    <scope>NUCLEOTIDE SEQUENCE</scope>
    <source>
        <strain evidence="3">FB</strain>
    </source>
</reference>
<sequence>MKVLFLTNTPINGPSARYRVYQYLPLIEQNNIQVATHSALTPFLFSKFSPAKGNLNKFIYFFLSALSRIIALFRLPFYNVIFIQKLVLPHVFPLPEFLLCKLSKRLCKKVIFDFDDAIYTVSEVREETLIEKFTYPRRVQKIISLCDSIVVGNEYLGQFASNYNKKVYVVPTSIDLTKYPMRLSDKQKRSPVIIGWIGTPSTAPYLNLISSALKEIATQNDIIFRVIGGSSIECPGVKVEQLPWSLKSEVEDICSLDIGVMPLTDDPWTRGKCGLKLLQYMAAGVPAVASPVGVNNKIISDGINGYLAKNNEEWVAKIKNLICFPNEHFEMIELARKTVEDEYSIEVNVKKLIDIFTR</sequence>
<keyword evidence="2 3" id="KW-0808">Transferase</keyword>
<evidence type="ECO:0000313" key="4">
    <source>
        <dbReference type="Proteomes" id="UP000798488"/>
    </source>
</evidence>
<proteinExistence type="predicted"/>
<comment type="caution">
    <text evidence="3">The sequence shown here is derived from an EMBL/GenBank/DDBJ whole genome shotgun (WGS) entry which is preliminary data.</text>
</comment>
<dbReference type="Pfam" id="PF13692">
    <property type="entry name" value="Glyco_trans_1_4"/>
    <property type="match status" value="1"/>
</dbReference>
<dbReference type="Proteomes" id="UP000798488">
    <property type="component" value="Unassembled WGS sequence"/>
</dbReference>
<keyword evidence="4" id="KW-1185">Reference proteome</keyword>
<accession>A0A9D2WRB1</accession>
<dbReference type="AlphaFoldDB" id="A0A9D2WRB1"/>
<dbReference type="PANTHER" id="PTHR12526:SF629">
    <property type="entry name" value="TEICHURONIC ACID BIOSYNTHESIS GLYCOSYLTRANSFERASE TUAH-RELATED"/>
    <property type="match status" value="1"/>
</dbReference>
<keyword evidence="1" id="KW-0328">Glycosyltransferase</keyword>
<evidence type="ECO:0000256" key="1">
    <source>
        <dbReference type="ARBA" id="ARBA00022676"/>
    </source>
</evidence>
<evidence type="ECO:0000256" key="2">
    <source>
        <dbReference type="ARBA" id="ARBA00022679"/>
    </source>
</evidence>
<dbReference type="PANTHER" id="PTHR12526">
    <property type="entry name" value="GLYCOSYLTRANSFERASE"/>
    <property type="match status" value="1"/>
</dbReference>
<evidence type="ECO:0000313" key="3">
    <source>
        <dbReference type="EMBL" id="KAF1085939.1"/>
    </source>
</evidence>
<name>A0A9D2WRB1_9FIRM</name>
<gene>
    <name evidence="3" type="ORF">SPSYN_00676</name>
</gene>
<dbReference type="RefSeq" id="WP_161821093.1">
    <property type="nucleotide sequence ID" value="NZ_LSRS01000002.1"/>
</dbReference>
<dbReference type="OrthoDB" id="9815351at2"/>
<dbReference type="CDD" id="cd03801">
    <property type="entry name" value="GT4_PimA-like"/>
    <property type="match status" value="1"/>
</dbReference>
<dbReference type="Gene3D" id="3.40.50.2000">
    <property type="entry name" value="Glycogen Phosphorylase B"/>
    <property type="match status" value="2"/>
</dbReference>
<dbReference type="SUPFAM" id="SSF53756">
    <property type="entry name" value="UDP-Glycosyltransferase/glycogen phosphorylase"/>
    <property type="match status" value="1"/>
</dbReference>
<dbReference type="EMBL" id="LSRS01000002">
    <property type="protein sequence ID" value="KAF1085939.1"/>
    <property type="molecule type" value="Genomic_DNA"/>
</dbReference>
<protein>
    <submittedName>
        <fullName evidence="3">Glycosyl transferases group 1</fullName>
    </submittedName>
</protein>
<organism evidence="3 4">
    <name type="scientific">Sporotomaculum syntrophicum</name>
    <dbReference type="NCBI Taxonomy" id="182264"/>
    <lineage>
        <taxon>Bacteria</taxon>
        <taxon>Bacillati</taxon>
        <taxon>Bacillota</taxon>
        <taxon>Clostridia</taxon>
        <taxon>Eubacteriales</taxon>
        <taxon>Desulfallaceae</taxon>
        <taxon>Sporotomaculum</taxon>
    </lineage>
</organism>